<protein>
    <recommendedName>
        <fullName evidence="6">HIT-type domain-containing protein</fullName>
    </recommendedName>
</protein>
<keyword evidence="2 4" id="KW-0863">Zinc-finger</keyword>
<dbReference type="Gene3D" id="3.30.60.190">
    <property type="match status" value="1"/>
</dbReference>
<dbReference type="SUPFAM" id="SSF144232">
    <property type="entry name" value="HIT/MYND zinc finger-like"/>
    <property type="match status" value="1"/>
</dbReference>
<dbReference type="RefSeq" id="XP_008620411.1">
    <property type="nucleotide sequence ID" value="XM_008622189.1"/>
</dbReference>
<sequence>MSLVCGVCNEQPSKYKCPVCRLRYCSAPCYKLHKDAACGQPAAPAKDAPATSSNATATTPVPAPVASEPSPAPSVTEATDVAPLPTDILEPSSAAPEPTSSTDTVVATPAIVDAVAAAVEAVASAEPTDDDAKDMDTAEPLATDTDIAEMVDEALAVAPLAADDEENIHLLTKAQLQAIASSTLR</sequence>
<feature type="compositionally biased region" description="Low complexity" evidence="5">
    <location>
        <begin position="48"/>
        <end position="78"/>
    </location>
</feature>
<dbReference type="PROSITE" id="PS51083">
    <property type="entry name" value="ZF_HIT"/>
    <property type="match status" value="1"/>
</dbReference>
<dbReference type="VEuPathDB" id="FungiDB:SDRG_16000"/>
<dbReference type="GO" id="GO:0008270">
    <property type="term" value="F:zinc ion binding"/>
    <property type="evidence" value="ECO:0007669"/>
    <property type="project" value="UniProtKB-UniRule"/>
</dbReference>
<feature type="region of interest" description="Disordered" evidence="5">
    <location>
        <begin position="41"/>
        <end position="102"/>
    </location>
</feature>
<evidence type="ECO:0000256" key="2">
    <source>
        <dbReference type="ARBA" id="ARBA00022771"/>
    </source>
</evidence>
<dbReference type="CDD" id="cd23024">
    <property type="entry name" value="zf-HIT_ZNHIT2-3"/>
    <property type="match status" value="1"/>
</dbReference>
<dbReference type="GO" id="GO:0048254">
    <property type="term" value="P:snoRNA localization"/>
    <property type="evidence" value="ECO:0007669"/>
    <property type="project" value="TreeGrafter"/>
</dbReference>
<evidence type="ECO:0000256" key="4">
    <source>
        <dbReference type="PROSITE-ProRule" id="PRU00453"/>
    </source>
</evidence>
<dbReference type="STRING" id="1156394.T0R2A0"/>
<feature type="compositionally biased region" description="Low complexity" evidence="5">
    <location>
        <begin position="90"/>
        <end position="102"/>
    </location>
</feature>
<evidence type="ECO:0000256" key="5">
    <source>
        <dbReference type="SAM" id="MobiDB-lite"/>
    </source>
</evidence>
<dbReference type="EMBL" id="JH767240">
    <property type="protein sequence ID" value="EQC26148.1"/>
    <property type="molecule type" value="Genomic_DNA"/>
</dbReference>
<evidence type="ECO:0000313" key="8">
    <source>
        <dbReference type="Proteomes" id="UP000030762"/>
    </source>
</evidence>
<dbReference type="GO" id="GO:0070761">
    <property type="term" value="C:pre-snoRNP complex"/>
    <property type="evidence" value="ECO:0007669"/>
    <property type="project" value="TreeGrafter"/>
</dbReference>
<dbReference type="OMA" id="CSAPCYK"/>
<evidence type="ECO:0000256" key="1">
    <source>
        <dbReference type="ARBA" id="ARBA00022723"/>
    </source>
</evidence>
<dbReference type="OrthoDB" id="18412at2759"/>
<dbReference type="InParanoid" id="T0R2A0"/>
<dbReference type="PANTHER" id="PTHR13483:SF11">
    <property type="entry name" value="ZINC FINGER HIT DOMAIN-CONTAINING PROTEIN 3"/>
    <property type="match status" value="1"/>
</dbReference>
<evidence type="ECO:0000259" key="6">
    <source>
        <dbReference type="PROSITE" id="PS51083"/>
    </source>
</evidence>
<feature type="domain" description="HIT-type" evidence="6">
    <location>
        <begin position="5"/>
        <end position="38"/>
    </location>
</feature>
<keyword evidence="1" id="KW-0479">Metal-binding</keyword>
<dbReference type="AlphaFoldDB" id="T0R2A0"/>
<dbReference type="GeneID" id="19956727"/>
<evidence type="ECO:0000313" key="7">
    <source>
        <dbReference type="EMBL" id="EQC26148.1"/>
    </source>
</evidence>
<dbReference type="GO" id="GO:0000463">
    <property type="term" value="P:maturation of LSU-rRNA from tricistronic rRNA transcript (SSU-rRNA, 5.8S rRNA, LSU-rRNA)"/>
    <property type="evidence" value="ECO:0007669"/>
    <property type="project" value="TreeGrafter"/>
</dbReference>
<evidence type="ECO:0000256" key="3">
    <source>
        <dbReference type="ARBA" id="ARBA00022833"/>
    </source>
</evidence>
<proteinExistence type="predicted"/>
<gene>
    <name evidence="7" type="ORF">SDRG_16000</name>
</gene>
<dbReference type="Pfam" id="PF04438">
    <property type="entry name" value="zf-HIT"/>
    <property type="match status" value="1"/>
</dbReference>
<keyword evidence="8" id="KW-1185">Reference proteome</keyword>
<dbReference type="GO" id="GO:0000492">
    <property type="term" value="P:box C/D snoRNP assembly"/>
    <property type="evidence" value="ECO:0007669"/>
    <property type="project" value="TreeGrafter"/>
</dbReference>
<reference evidence="7 8" key="1">
    <citation type="submission" date="2012-04" db="EMBL/GenBank/DDBJ databases">
        <title>The Genome Sequence of Saprolegnia declina VS20.</title>
        <authorList>
            <consortium name="The Broad Institute Genome Sequencing Platform"/>
            <person name="Russ C."/>
            <person name="Nusbaum C."/>
            <person name="Tyler B."/>
            <person name="van West P."/>
            <person name="Dieguez-Uribeondo J."/>
            <person name="de Bruijn I."/>
            <person name="Tripathy S."/>
            <person name="Jiang R."/>
            <person name="Young S.K."/>
            <person name="Zeng Q."/>
            <person name="Gargeya S."/>
            <person name="Fitzgerald M."/>
            <person name="Haas B."/>
            <person name="Abouelleil A."/>
            <person name="Alvarado L."/>
            <person name="Arachchi H.M."/>
            <person name="Berlin A."/>
            <person name="Chapman S.B."/>
            <person name="Goldberg J."/>
            <person name="Griggs A."/>
            <person name="Gujja S."/>
            <person name="Hansen M."/>
            <person name="Howarth C."/>
            <person name="Imamovic A."/>
            <person name="Larimer J."/>
            <person name="McCowen C."/>
            <person name="Montmayeur A."/>
            <person name="Murphy C."/>
            <person name="Neiman D."/>
            <person name="Pearson M."/>
            <person name="Priest M."/>
            <person name="Roberts A."/>
            <person name="Saif S."/>
            <person name="Shea T."/>
            <person name="Sisk P."/>
            <person name="Sykes S."/>
            <person name="Wortman J."/>
            <person name="Nusbaum C."/>
            <person name="Birren B."/>
        </authorList>
    </citation>
    <scope>NUCLEOTIDE SEQUENCE [LARGE SCALE GENOMIC DNA]</scope>
    <source>
        <strain evidence="7 8">VS20</strain>
    </source>
</reference>
<dbReference type="InterPro" id="IPR007529">
    <property type="entry name" value="Znf_HIT"/>
</dbReference>
<dbReference type="InterPro" id="IPR051639">
    <property type="entry name" value="BCD1"/>
</dbReference>
<dbReference type="PANTHER" id="PTHR13483">
    <property type="entry name" value="BOX C_D SNORNA PROTEIN 1-RELATED"/>
    <property type="match status" value="1"/>
</dbReference>
<keyword evidence="3" id="KW-0862">Zinc</keyword>
<name>T0R2A0_SAPDV</name>
<dbReference type="Proteomes" id="UP000030762">
    <property type="component" value="Unassembled WGS sequence"/>
</dbReference>
<dbReference type="GO" id="GO:0005634">
    <property type="term" value="C:nucleus"/>
    <property type="evidence" value="ECO:0007669"/>
    <property type="project" value="TreeGrafter"/>
</dbReference>
<accession>T0R2A0</accession>
<organism evidence="7 8">
    <name type="scientific">Saprolegnia diclina (strain VS20)</name>
    <dbReference type="NCBI Taxonomy" id="1156394"/>
    <lineage>
        <taxon>Eukaryota</taxon>
        <taxon>Sar</taxon>
        <taxon>Stramenopiles</taxon>
        <taxon>Oomycota</taxon>
        <taxon>Saprolegniomycetes</taxon>
        <taxon>Saprolegniales</taxon>
        <taxon>Saprolegniaceae</taxon>
        <taxon>Saprolegnia</taxon>
    </lineage>
</organism>